<evidence type="ECO:0000256" key="1">
    <source>
        <dbReference type="SAM" id="Phobius"/>
    </source>
</evidence>
<accession>A0A383AS51</accession>
<protein>
    <recommendedName>
        <fullName evidence="3">Apolipoprotein N-acyltransferase</fullName>
    </recommendedName>
</protein>
<keyword evidence="1" id="KW-0812">Transmembrane</keyword>
<keyword evidence="1" id="KW-1133">Transmembrane helix</keyword>
<sequence>VPLAVWISDLGAGADARRSAFGGGVWFGVFYFGLLLHWIPIALMSITWWALPLYLGGVMVLAFGAGAFAWAFHGMPYENQIPLWVAL</sequence>
<name>A0A383AS51_9ZZZZ</name>
<evidence type="ECO:0008006" key="3">
    <source>
        <dbReference type="Google" id="ProtNLM"/>
    </source>
</evidence>
<proteinExistence type="predicted"/>
<feature type="non-terminal residue" evidence="2">
    <location>
        <position position="1"/>
    </location>
</feature>
<reference evidence="2" key="1">
    <citation type="submission" date="2018-05" db="EMBL/GenBank/DDBJ databases">
        <authorList>
            <person name="Lanie J.A."/>
            <person name="Ng W.-L."/>
            <person name="Kazmierczak K.M."/>
            <person name="Andrzejewski T.M."/>
            <person name="Davidsen T.M."/>
            <person name="Wayne K.J."/>
            <person name="Tettelin H."/>
            <person name="Glass J.I."/>
            <person name="Rusch D."/>
            <person name="Podicherti R."/>
            <person name="Tsui H.-C.T."/>
            <person name="Winkler M.E."/>
        </authorList>
    </citation>
    <scope>NUCLEOTIDE SEQUENCE</scope>
</reference>
<gene>
    <name evidence="2" type="ORF">METZ01_LOCUS462812</name>
</gene>
<feature type="transmembrane region" description="Helical" evidence="1">
    <location>
        <begin position="51"/>
        <end position="72"/>
    </location>
</feature>
<evidence type="ECO:0000313" key="2">
    <source>
        <dbReference type="EMBL" id="SVE09958.1"/>
    </source>
</evidence>
<feature type="transmembrane region" description="Helical" evidence="1">
    <location>
        <begin position="20"/>
        <end position="39"/>
    </location>
</feature>
<keyword evidence="1" id="KW-0472">Membrane</keyword>
<dbReference type="EMBL" id="UINC01194057">
    <property type="protein sequence ID" value="SVE09958.1"/>
    <property type="molecule type" value="Genomic_DNA"/>
</dbReference>
<organism evidence="2">
    <name type="scientific">marine metagenome</name>
    <dbReference type="NCBI Taxonomy" id="408172"/>
    <lineage>
        <taxon>unclassified sequences</taxon>
        <taxon>metagenomes</taxon>
        <taxon>ecological metagenomes</taxon>
    </lineage>
</organism>
<dbReference type="AlphaFoldDB" id="A0A383AS51"/>
<feature type="non-terminal residue" evidence="2">
    <location>
        <position position="87"/>
    </location>
</feature>